<organism evidence="1 2">
    <name type="scientific">Hibiscus trionum</name>
    <name type="common">Flower of an hour</name>
    <dbReference type="NCBI Taxonomy" id="183268"/>
    <lineage>
        <taxon>Eukaryota</taxon>
        <taxon>Viridiplantae</taxon>
        <taxon>Streptophyta</taxon>
        <taxon>Embryophyta</taxon>
        <taxon>Tracheophyta</taxon>
        <taxon>Spermatophyta</taxon>
        <taxon>Magnoliopsida</taxon>
        <taxon>eudicotyledons</taxon>
        <taxon>Gunneridae</taxon>
        <taxon>Pentapetalae</taxon>
        <taxon>rosids</taxon>
        <taxon>malvids</taxon>
        <taxon>Malvales</taxon>
        <taxon>Malvaceae</taxon>
        <taxon>Malvoideae</taxon>
        <taxon>Hibiscus</taxon>
    </lineage>
</organism>
<keyword evidence="2" id="KW-1185">Reference proteome</keyword>
<dbReference type="OrthoDB" id="1888939at2759"/>
<dbReference type="PANTHER" id="PTHR31448">
    <property type="entry name" value="MYOSIN-BINDING PROTEIN 2"/>
    <property type="match status" value="1"/>
</dbReference>
<sequence>MAATAKRLILLFDAVEAEIKNEILNGHENGFDSVALQLSSPANSELESKRLAIEEEVDHVYERLQALEADREFLKHCVSSLRKGDKGIYLLQEMLQYLRDLRSVVLQVRSIGDVVM</sequence>
<proteinExistence type="predicted"/>
<protein>
    <submittedName>
        <fullName evidence="1">Myosin binding protein 2</fullName>
    </submittedName>
</protein>
<dbReference type="GO" id="GO:0017022">
    <property type="term" value="F:myosin binding"/>
    <property type="evidence" value="ECO:0007669"/>
    <property type="project" value="InterPro"/>
</dbReference>
<dbReference type="PANTHER" id="PTHR31448:SF3">
    <property type="entry name" value="MYOSIN-BINDING PROTEIN 2"/>
    <property type="match status" value="1"/>
</dbReference>
<evidence type="ECO:0000313" key="2">
    <source>
        <dbReference type="Proteomes" id="UP001165190"/>
    </source>
</evidence>
<dbReference type="Proteomes" id="UP001165190">
    <property type="component" value="Unassembled WGS sequence"/>
</dbReference>
<dbReference type="InterPro" id="IPR039306">
    <property type="entry name" value="MYOB"/>
</dbReference>
<comment type="caution">
    <text evidence="1">The sequence shown here is derived from an EMBL/GenBank/DDBJ whole genome shotgun (WGS) entry which is preliminary data.</text>
</comment>
<name>A0A9W7MRM5_HIBTR</name>
<evidence type="ECO:0000313" key="1">
    <source>
        <dbReference type="EMBL" id="GMJ10212.1"/>
    </source>
</evidence>
<gene>
    <name evidence="1" type="ORF">HRI_004690400</name>
</gene>
<accession>A0A9W7MRM5</accession>
<dbReference type="AlphaFoldDB" id="A0A9W7MRM5"/>
<dbReference type="EMBL" id="BSYR01000056">
    <property type="protein sequence ID" value="GMJ10212.1"/>
    <property type="molecule type" value="Genomic_DNA"/>
</dbReference>
<reference evidence="1" key="1">
    <citation type="submission" date="2023-05" db="EMBL/GenBank/DDBJ databases">
        <title>Genome and transcriptome analyses reveal genes involved in the formation of fine ridges on petal epidermal cells in Hibiscus trionum.</title>
        <authorList>
            <person name="Koshimizu S."/>
            <person name="Masuda S."/>
            <person name="Ishii T."/>
            <person name="Shirasu K."/>
            <person name="Hoshino A."/>
            <person name="Arita M."/>
        </authorList>
    </citation>
    <scope>NUCLEOTIDE SEQUENCE</scope>
    <source>
        <strain evidence="1">Hamamatsu line</strain>
    </source>
</reference>